<dbReference type="EMBL" id="JAHXZJ010002982">
    <property type="protein sequence ID" value="KAH0535665.1"/>
    <property type="molecule type" value="Genomic_DNA"/>
</dbReference>
<accession>A0AAV7HU47</accession>
<reference evidence="1 2" key="1">
    <citation type="journal article" date="2021" name="J. Hered.">
        <title>A chromosome-level genome assembly of the parasitoid wasp, Cotesia glomerata (Hymenoptera: Braconidae).</title>
        <authorList>
            <person name="Pinto B.J."/>
            <person name="Weis J.J."/>
            <person name="Gamble T."/>
            <person name="Ode P.J."/>
            <person name="Paul R."/>
            <person name="Zaspel J.M."/>
        </authorList>
    </citation>
    <scope>NUCLEOTIDE SEQUENCE [LARGE SCALE GENOMIC DNA]</scope>
    <source>
        <strain evidence="1">CgM1</strain>
    </source>
</reference>
<sequence>MLMSEHLLPLSSDGSHLTSLVSFSRYAAVLPVGRGARGRSRVSRQSEHLNAIVKAIQGVQPALFYIPCSIEFLHESSSRTPNPLSIVIVGFFGQEEENRRGIGPEKQLWEDDAEACEVRLKLIRTRDIVGTQQTSPLLSRGSGSSPGASSRRLTLKLSSHSAHSSHHLMAKFSGWVFSLFL</sequence>
<proteinExistence type="predicted"/>
<dbReference type="AlphaFoldDB" id="A0AAV7HU47"/>
<dbReference type="Proteomes" id="UP000826195">
    <property type="component" value="Unassembled WGS sequence"/>
</dbReference>
<comment type="caution">
    <text evidence="1">The sequence shown here is derived from an EMBL/GenBank/DDBJ whole genome shotgun (WGS) entry which is preliminary data.</text>
</comment>
<gene>
    <name evidence="1" type="ORF">KQX54_018024</name>
</gene>
<evidence type="ECO:0000313" key="2">
    <source>
        <dbReference type="Proteomes" id="UP000826195"/>
    </source>
</evidence>
<keyword evidence="2" id="KW-1185">Reference proteome</keyword>
<evidence type="ECO:0000313" key="1">
    <source>
        <dbReference type="EMBL" id="KAH0535665.1"/>
    </source>
</evidence>
<organism evidence="1 2">
    <name type="scientific">Cotesia glomerata</name>
    <name type="common">Lepidopteran parasitic wasp</name>
    <name type="synonym">Apanteles glomeratus</name>
    <dbReference type="NCBI Taxonomy" id="32391"/>
    <lineage>
        <taxon>Eukaryota</taxon>
        <taxon>Metazoa</taxon>
        <taxon>Ecdysozoa</taxon>
        <taxon>Arthropoda</taxon>
        <taxon>Hexapoda</taxon>
        <taxon>Insecta</taxon>
        <taxon>Pterygota</taxon>
        <taxon>Neoptera</taxon>
        <taxon>Endopterygota</taxon>
        <taxon>Hymenoptera</taxon>
        <taxon>Apocrita</taxon>
        <taxon>Ichneumonoidea</taxon>
        <taxon>Braconidae</taxon>
        <taxon>Microgastrinae</taxon>
        <taxon>Cotesia</taxon>
    </lineage>
</organism>
<name>A0AAV7HU47_COTGL</name>
<protein>
    <submittedName>
        <fullName evidence="1">Uncharacterized protein</fullName>
    </submittedName>
</protein>